<dbReference type="GO" id="GO:0043565">
    <property type="term" value="F:sequence-specific DNA binding"/>
    <property type="evidence" value="ECO:0007669"/>
    <property type="project" value="InterPro"/>
</dbReference>
<accession>J7LBX5</accession>
<evidence type="ECO:0000313" key="5">
    <source>
        <dbReference type="EMBL" id="AFR10181.1"/>
    </source>
</evidence>
<feature type="domain" description="HTH asnC-type" evidence="4">
    <location>
        <begin position="1"/>
        <end position="56"/>
    </location>
</feature>
<dbReference type="PANTHER" id="PTHR30154">
    <property type="entry name" value="LEUCINE-RESPONSIVE REGULATORY PROTEIN"/>
    <property type="match status" value="1"/>
</dbReference>
<reference evidence="6" key="2">
    <citation type="submission" date="2012-08" db="EMBL/GenBank/DDBJ databases">
        <title>Whole-genome sequence of Nocardiopsis alba strain ATCC BAA-2165 associated with honeybees.</title>
        <authorList>
            <person name="Qiao J."/>
            <person name="Chen L."/>
            <person name="Li Y."/>
            <person name="Wang J."/>
            <person name="Zhang W."/>
            <person name="Chen S."/>
        </authorList>
    </citation>
    <scope>NUCLEOTIDE SEQUENCE [LARGE SCALE GENOMIC DNA]</scope>
    <source>
        <strain evidence="6">ATCC BAA-2165 / BE74</strain>
    </source>
</reference>
<dbReference type="EMBL" id="CP003788">
    <property type="protein sequence ID" value="AFR10181.1"/>
    <property type="molecule type" value="Genomic_DNA"/>
</dbReference>
<dbReference type="Gene3D" id="1.10.10.10">
    <property type="entry name" value="Winged helix-like DNA-binding domain superfamily/Winged helix DNA-binding domain"/>
    <property type="match status" value="1"/>
</dbReference>
<dbReference type="InterPro" id="IPR036388">
    <property type="entry name" value="WH-like_DNA-bd_sf"/>
</dbReference>
<dbReference type="PROSITE" id="PS50956">
    <property type="entry name" value="HTH_ASNC_2"/>
    <property type="match status" value="1"/>
</dbReference>
<dbReference type="GO" id="GO:0043200">
    <property type="term" value="P:response to amino acid"/>
    <property type="evidence" value="ECO:0007669"/>
    <property type="project" value="TreeGrafter"/>
</dbReference>
<dbReference type="GO" id="GO:0005829">
    <property type="term" value="C:cytosol"/>
    <property type="evidence" value="ECO:0007669"/>
    <property type="project" value="TreeGrafter"/>
</dbReference>
<dbReference type="PATRIC" id="fig|1205910.3.peg.309"/>
<keyword evidence="2" id="KW-0238">DNA-binding</keyword>
<gene>
    <name evidence="5" type="ordered locus">B005_0331</name>
</gene>
<dbReference type="SUPFAM" id="SSF54909">
    <property type="entry name" value="Dimeric alpha+beta barrel"/>
    <property type="match status" value="1"/>
</dbReference>
<keyword evidence="1" id="KW-0805">Transcription regulation</keyword>
<dbReference type="SUPFAM" id="SSF46785">
    <property type="entry name" value="Winged helix' DNA-binding domain"/>
    <property type="match status" value="1"/>
</dbReference>
<dbReference type="PANTHER" id="PTHR30154:SF54">
    <property type="entry name" value="POSSIBLE TRANSCRIPTIONAL REGULATORY PROTEIN (PROBABLY LRP_ASNC-FAMILY)"/>
    <property type="match status" value="1"/>
</dbReference>
<evidence type="ECO:0000259" key="4">
    <source>
        <dbReference type="PROSITE" id="PS50956"/>
    </source>
</evidence>
<dbReference type="PRINTS" id="PR00033">
    <property type="entry name" value="HTHASNC"/>
</dbReference>
<dbReference type="HOGENOM" id="CLU_091233_0_3_11"/>
<evidence type="ECO:0000256" key="1">
    <source>
        <dbReference type="ARBA" id="ARBA00023015"/>
    </source>
</evidence>
<sequence length="147" mass="16752">MIIRELQLNARQTNRELARTVGIAPSTCLERVRSLVERGVIRGYHADIDPAALDRRVEAFVSARLRPLSRSVIDAFKKALIALPEVSAVFVVAGDDDFLIQVSARDLDHLHDFLIDRLSQRREVVSFRSQIIYESSRKHVMEDLSEK</sequence>
<dbReference type="AlphaFoldDB" id="J7LBX5"/>
<dbReference type="InterPro" id="IPR011008">
    <property type="entry name" value="Dimeric_a/b-barrel"/>
</dbReference>
<dbReference type="InterPro" id="IPR000485">
    <property type="entry name" value="AsnC-type_HTH_dom"/>
</dbReference>
<evidence type="ECO:0000256" key="2">
    <source>
        <dbReference type="ARBA" id="ARBA00023125"/>
    </source>
</evidence>
<dbReference type="Pfam" id="PF13412">
    <property type="entry name" value="HTH_24"/>
    <property type="match status" value="1"/>
</dbReference>
<dbReference type="eggNOG" id="COG1522">
    <property type="taxonomic scope" value="Bacteria"/>
</dbReference>
<dbReference type="Pfam" id="PF01037">
    <property type="entry name" value="AsnC_trans_reg"/>
    <property type="match status" value="1"/>
</dbReference>
<name>J7LBX5_NOCAA</name>
<reference evidence="5 6" key="1">
    <citation type="journal article" date="2012" name="J. Bacteriol.">
        <title>Whole-Genome Sequence of Nocardiopsis alba Strain ATCC BAA-2165, Associated with Honeybees.</title>
        <authorList>
            <person name="Qiao J."/>
            <person name="Chen L."/>
            <person name="Li Y."/>
            <person name="Wang J."/>
            <person name="Zhang W."/>
            <person name="Chen S."/>
        </authorList>
    </citation>
    <scope>NUCLEOTIDE SEQUENCE [LARGE SCALE GENOMIC DNA]</scope>
    <source>
        <strain evidence="6">ATCC BAA-2165 / BE74</strain>
    </source>
</reference>
<dbReference type="InterPro" id="IPR036390">
    <property type="entry name" value="WH_DNA-bd_sf"/>
</dbReference>
<keyword evidence="3" id="KW-0804">Transcription</keyword>
<dbReference type="KEGG" id="nal:B005_0331"/>
<proteinExistence type="predicted"/>
<dbReference type="Proteomes" id="UP000003779">
    <property type="component" value="Chromosome"/>
</dbReference>
<evidence type="ECO:0000256" key="3">
    <source>
        <dbReference type="ARBA" id="ARBA00023163"/>
    </source>
</evidence>
<protein>
    <submittedName>
        <fullName evidence="5">AsnC family protein</fullName>
    </submittedName>
</protein>
<dbReference type="InterPro" id="IPR019888">
    <property type="entry name" value="Tscrpt_reg_AsnC-like"/>
</dbReference>
<dbReference type="SMART" id="SM00344">
    <property type="entry name" value="HTH_ASNC"/>
    <property type="match status" value="1"/>
</dbReference>
<dbReference type="InterPro" id="IPR019887">
    <property type="entry name" value="Tscrpt_reg_AsnC/Lrp_C"/>
</dbReference>
<organism evidence="5 6">
    <name type="scientific">Nocardiopsis alba (strain ATCC BAA-2165 / BE74)</name>
    <dbReference type="NCBI Taxonomy" id="1205910"/>
    <lineage>
        <taxon>Bacteria</taxon>
        <taxon>Bacillati</taxon>
        <taxon>Actinomycetota</taxon>
        <taxon>Actinomycetes</taxon>
        <taxon>Streptosporangiales</taxon>
        <taxon>Nocardiopsidaceae</taxon>
        <taxon>Nocardiopsis</taxon>
    </lineage>
</organism>
<dbReference type="Gene3D" id="3.30.70.920">
    <property type="match status" value="1"/>
</dbReference>
<evidence type="ECO:0000313" key="6">
    <source>
        <dbReference type="Proteomes" id="UP000003779"/>
    </source>
</evidence>